<protein>
    <recommendedName>
        <fullName evidence="4">Retrotransposon gag domain-containing protein</fullName>
    </recommendedName>
</protein>
<keyword evidence="3" id="KW-1185">Reference proteome</keyword>
<feature type="region of interest" description="Disordered" evidence="1">
    <location>
        <begin position="236"/>
        <end position="267"/>
    </location>
</feature>
<accession>A0A371FLT8</accession>
<evidence type="ECO:0008006" key="4">
    <source>
        <dbReference type="Google" id="ProtNLM"/>
    </source>
</evidence>
<gene>
    <name evidence="2" type="ORF">CR513_40343</name>
</gene>
<evidence type="ECO:0000313" key="3">
    <source>
        <dbReference type="Proteomes" id="UP000257109"/>
    </source>
</evidence>
<name>A0A371FLT8_MUCPR</name>
<sequence length="267" mass="31230">MVNGWNDVSSPCVTGPLPSFSVCSPWLIRSRFPTYHRTLVVTPSRADTELISSLEWSKNIKWRMPTHFRQRLIRFGLDRDESDMVSAKRRLGRNRIPKNPPSPTIALEGQQWFTTDGRTLMFFPIGSETEFEPPLSETEFEPPLSEIDSILDRLYPKLMRKRFIPPLHVRDLHNKLYRLYQGSKRMDEYHKEMRIELSRAQLRESEKATMARLLHRVAKLWHSRKVRALGNEGADAIEEKNWRGSDREKEKVRSETSPKKGSKPFQG</sequence>
<dbReference type="PANTHER" id="PTHR35046:SF19">
    <property type="entry name" value="OS08G0315200 PROTEIN"/>
    <property type="match status" value="1"/>
</dbReference>
<dbReference type="EMBL" id="QJKJ01008596">
    <property type="protein sequence ID" value="RDX79254.1"/>
    <property type="molecule type" value="Genomic_DNA"/>
</dbReference>
<comment type="caution">
    <text evidence="2">The sequence shown here is derived from an EMBL/GenBank/DDBJ whole genome shotgun (WGS) entry which is preliminary data.</text>
</comment>
<reference evidence="2" key="1">
    <citation type="submission" date="2018-05" db="EMBL/GenBank/DDBJ databases">
        <title>Draft genome of Mucuna pruriens seed.</title>
        <authorList>
            <person name="Nnadi N.E."/>
            <person name="Vos R."/>
            <person name="Hasami M.H."/>
            <person name="Devisetty U.K."/>
            <person name="Aguiy J.C."/>
        </authorList>
    </citation>
    <scope>NUCLEOTIDE SEQUENCE [LARGE SCALE GENOMIC DNA]</scope>
    <source>
        <strain evidence="2">JCA_2017</strain>
    </source>
</reference>
<dbReference type="PANTHER" id="PTHR35046">
    <property type="entry name" value="ZINC KNUCKLE (CCHC-TYPE) FAMILY PROTEIN"/>
    <property type="match status" value="1"/>
</dbReference>
<dbReference type="AlphaFoldDB" id="A0A371FLT8"/>
<evidence type="ECO:0000256" key="1">
    <source>
        <dbReference type="SAM" id="MobiDB-lite"/>
    </source>
</evidence>
<feature type="non-terminal residue" evidence="2">
    <location>
        <position position="1"/>
    </location>
</feature>
<evidence type="ECO:0000313" key="2">
    <source>
        <dbReference type="EMBL" id="RDX79254.1"/>
    </source>
</evidence>
<feature type="compositionally biased region" description="Basic and acidic residues" evidence="1">
    <location>
        <begin position="237"/>
        <end position="258"/>
    </location>
</feature>
<proteinExistence type="predicted"/>
<dbReference type="Proteomes" id="UP000257109">
    <property type="component" value="Unassembled WGS sequence"/>
</dbReference>
<organism evidence="2 3">
    <name type="scientific">Mucuna pruriens</name>
    <name type="common">Velvet bean</name>
    <name type="synonym">Dolichos pruriens</name>
    <dbReference type="NCBI Taxonomy" id="157652"/>
    <lineage>
        <taxon>Eukaryota</taxon>
        <taxon>Viridiplantae</taxon>
        <taxon>Streptophyta</taxon>
        <taxon>Embryophyta</taxon>
        <taxon>Tracheophyta</taxon>
        <taxon>Spermatophyta</taxon>
        <taxon>Magnoliopsida</taxon>
        <taxon>eudicotyledons</taxon>
        <taxon>Gunneridae</taxon>
        <taxon>Pentapetalae</taxon>
        <taxon>rosids</taxon>
        <taxon>fabids</taxon>
        <taxon>Fabales</taxon>
        <taxon>Fabaceae</taxon>
        <taxon>Papilionoideae</taxon>
        <taxon>50 kb inversion clade</taxon>
        <taxon>NPAAA clade</taxon>
        <taxon>indigoferoid/millettioid clade</taxon>
        <taxon>Phaseoleae</taxon>
        <taxon>Mucuna</taxon>
    </lineage>
</organism>